<sequence>MSQPILTVDGPGRADQPRASVNLLPCRIHHDGEVGAVDTYWSPALSKDGTQNIAYVRGRKLYGKTVKVPEGYYGAVASRQDGDDDEMSRQRSRAHEDEVMDIDGEVAEEPATKLGALRSQGVFDEFVVWGHESVADASADTYVRGIEEWVGFAEKIHAYPAVSKEPSS</sequence>
<dbReference type="STRING" id="196109.A0A136JEW3"/>
<protein>
    <submittedName>
        <fullName evidence="1">Ribonuclease H1/H2 small subunit</fullName>
    </submittedName>
</protein>
<dbReference type="AlphaFoldDB" id="A0A136JEW3"/>
<dbReference type="CDD" id="cd09271">
    <property type="entry name" value="RNase_H2-C"/>
    <property type="match status" value="1"/>
</dbReference>
<dbReference type="InParanoid" id="A0A136JEW3"/>
<dbReference type="PANTHER" id="PTHR47204">
    <property type="entry name" value="OS02G0168900 PROTEIN"/>
    <property type="match status" value="1"/>
</dbReference>
<dbReference type="InterPro" id="IPR013924">
    <property type="entry name" value="RNase_H2_suC"/>
</dbReference>
<name>A0A136JEW3_9PEZI</name>
<dbReference type="EMBL" id="KQ964246">
    <property type="protein sequence ID" value="KXJ95648.1"/>
    <property type="molecule type" value="Genomic_DNA"/>
</dbReference>
<dbReference type="GO" id="GO:0032299">
    <property type="term" value="C:ribonuclease H2 complex"/>
    <property type="evidence" value="ECO:0007669"/>
    <property type="project" value="InterPro"/>
</dbReference>
<proteinExistence type="predicted"/>
<dbReference type="OrthoDB" id="6222486at2759"/>
<dbReference type="Proteomes" id="UP000070501">
    <property type="component" value="Unassembled WGS sequence"/>
</dbReference>
<evidence type="ECO:0000313" key="2">
    <source>
        <dbReference type="Proteomes" id="UP000070501"/>
    </source>
</evidence>
<dbReference type="Pfam" id="PF08615">
    <property type="entry name" value="RNase_H2_suC"/>
    <property type="match status" value="1"/>
</dbReference>
<evidence type="ECO:0000313" key="1">
    <source>
        <dbReference type="EMBL" id="KXJ95648.1"/>
    </source>
</evidence>
<reference evidence="2" key="1">
    <citation type="submission" date="2016-02" db="EMBL/GenBank/DDBJ databases">
        <title>Draft genome sequence of Microdochium bolleyi, a fungal endophyte of beachgrass.</title>
        <authorList>
            <consortium name="DOE Joint Genome Institute"/>
            <person name="David A.S."/>
            <person name="May G."/>
            <person name="Haridas S."/>
            <person name="Lim J."/>
            <person name="Wang M."/>
            <person name="Labutti K."/>
            <person name="Lipzen A."/>
            <person name="Barry K."/>
            <person name="Grigoriev I.V."/>
        </authorList>
    </citation>
    <scope>NUCLEOTIDE SEQUENCE [LARGE SCALE GENOMIC DNA]</scope>
    <source>
        <strain evidence="2">J235TASD1</strain>
    </source>
</reference>
<dbReference type="GO" id="GO:0006401">
    <property type="term" value="P:RNA catabolic process"/>
    <property type="evidence" value="ECO:0007669"/>
    <property type="project" value="InterPro"/>
</dbReference>
<keyword evidence="2" id="KW-1185">Reference proteome</keyword>
<organism evidence="1 2">
    <name type="scientific">Microdochium bolleyi</name>
    <dbReference type="NCBI Taxonomy" id="196109"/>
    <lineage>
        <taxon>Eukaryota</taxon>
        <taxon>Fungi</taxon>
        <taxon>Dikarya</taxon>
        <taxon>Ascomycota</taxon>
        <taxon>Pezizomycotina</taxon>
        <taxon>Sordariomycetes</taxon>
        <taxon>Xylariomycetidae</taxon>
        <taxon>Xylariales</taxon>
        <taxon>Microdochiaceae</taxon>
        <taxon>Microdochium</taxon>
    </lineage>
</organism>
<dbReference type="PANTHER" id="PTHR47204:SF1">
    <property type="entry name" value="RIBONUCLEASE H2 SUBUNIT C"/>
    <property type="match status" value="1"/>
</dbReference>
<accession>A0A136JEW3</accession>
<dbReference type="Gene3D" id="2.40.128.680">
    <property type="match status" value="1"/>
</dbReference>
<gene>
    <name evidence="1" type="ORF">Micbo1qcDRAFT_230846</name>
</gene>